<dbReference type="RefSeq" id="WP_224753467.1">
    <property type="nucleotide sequence ID" value="NZ_JACXZA010000002.1"/>
</dbReference>
<accession>A0ABR8MW72</accession>
<sequence length="134" mass="14922">MLNEVVGQLVIAEQVQFNSKEKFHNVHHAYNHVTVPIFPAAVVTEVLVKVLFPESMKGDVENRSPAVVVRNASGKILSYVGLQPILNMRPPGRVPGIDMIGHVRFPVIEEGVYEYSLEIEERPICKTYITVGEG</sequence>
<gene>
    <name evidence="1" type="ORF">H8B09_11070</name>
</gene>
<dbReference type="EMBL" id="JACXZA010000002">
    <property type="protein sequence ID" value="MBD3919296.1"/>
    <property type="molecule type" value="Genomic_DNA"/>
</dbReference>
<proteinExistence type="predicted"/>
<protein>
    <submittedName>
        <fullName evidence="1">Uncharacterized protein</fullName>
    </submittedName>
</protein>
<comment type="caution">
    <text evidence="1">The sequence shown here is derived from an EMBL/GenBank/DDBJ whole genome shotgun (WGS) entry which is preliminary data.</text>
</comment>
<evidence type="ECO:0000313" key="1">
    <source>
        <dbReference type="EMBL" id="MBD3919296.1"/>
    </source>
</evidence>
<keyword evidence="2" id="KW-1185">Reference proteome</keyword>
<dbReference type="Proteomes" id="UP000609346">
    <property type="component" value="Unassembled WGS sequence"/>
</dbReference>
<reference evidence="1 2" key="1">
    <citation type="submission" date="2020-09" db="EMBL/GenBank/DDBJ databases">
        <title>Paenibacillus sp. strain PR3 16S rRNA gene Genome sequencing and assembly.</title>
        <authorList>
            <person name="Kim J."/>
        </authorList>
    </citation>
    <scope>NUCLEOTIDE SEQUENCE [LARGE SCALE GENOMIC DNA]</scope>
    <source>
        <strain evidence="1 2">PR3</strain>
    </source>
</reference>
<organism evidence="1 2">
    <name type="scientific">Paenibacillus terricola</name>
    <dbReference type="NCBI Taxonomy" id="2763503"/>
    <lineage>
        <taxon>Bacteria</taxon>
        <taxon>Bacillati</taxon>
        <taxon>Bacillota</taxon>
        <taxon>Bacilli</taxon>
        <taxon>Bacillales</taxon>
        <taxon>Paenibacillaceae</taxon>
        <taxon>Paenibacillus</taxon>
    </lineage>
</organism>
<name>A0ABR8MW72_9BACL</name>
<evidence type="ECO:0000313" key="2">
    <source>
        <dbReference type="Proteomes" id="UP000609346"/>
    </source>
</evidence>